<evidence type="ECO:0000256" key="2">
    <source>
        <dbReference type="ARBA" id="ARBA00023125"/>
    </source>
</evidence>
<dbReference type="PRINTS" id="PR00035">
    <property type="entry name" value="HTHGNTR"/>
</dbReference>
<dbReference type="SMART" id="SM00345">
    <property type="entry name" value="HTH_GNTR"/>
    <property type="match status" value="1"/>
</dbReference>
<dbReference type="InterPro" id="IPR036388">
    <property type="entry name" value="WH-like_DNA-bd_sf"/>
</dbReference>
<dbReference type="GO" id="GO:0003700">
    <property type="term" value="F:DNA-binding transcription factor activity"/>
    <property type="evidence" value="ECO:0007669"/>
    <property type="project" value="InterPro"/>
</dbReference>
<dbReference type="SUPFAM" id="SSF46785">
    <property type="entry name" value="Winged helix' DNA-binding domain"/>
    <property type="match status" value="1"/>
</dbReference>
<dbReference type="SMART" id="SM00895">
    <property type="entry name" value="FCD"/>
    <property type="match status" value="1"/>
</dbReference>
<dbReference type="PANTHER" id="PTHR43537:SF5">
    <property type="entry name" value="UXU OPERON TRANSCRIPTIONAL REGULATOR"/>
    <property type="match status" value="1"/>
</dbReference>
<dbReference type="PROSITE" id="PS50949">
    <property type="entry name" value="HTH_GNTR"/>
    <property type="match status" value="1"/>
</dbReference>
<feature type="domain" description="HTH gntR-type" evidence="4">
    <location>
        <begin position="13"/>
        <end position="83"/>
    </location>
</feature>
<dbReference type="EMBL" id="AQPW01000011">
    <property type="protein sequence ID" value="EON32700.1"/>
    <property type="molecule type" value="Genomic_DNA"/>
</dbReference>
<evidence type="ECO:0000256" key="3">
    <source>
        <dbReference type="ARBA" id="ARBA00023163"/>
    </source>
</evidence>
<organism evidence="5 6">
    <name type="scientific">Gordonia terrae C-6</name>
    <dbReference type="NCBI Taxonomy" id="1316928"/>
    <lineage>
        <taxon>Bacteria</taxon>
        <taxon>Bacillati</taxon>
        <taxon>Actinomycetota</taxon>
        <taxon>Actinomycetes</taxon>
        <taxon>Mycobacteriales</taxon>
        <taxon>Gordoniaceae</taxon>
        <taxon>Gordonia</taxon>
    </lineage>
</organism>
<comment type="caution">
    <text evidence="5">The sequence shown here is derived from an EMBL/GenBank/DDBJ whole genome shotgun (WGS) entry which is preliminary data.</text>
</comment>
<keyword evidence="3" id="KW-0804">Transcription</keyword>
<evidence type="ECO:0000259" key="4">
    <source>
        <dbReference type="PROSITE" id="PS50949"/>
    </source>
</evidence>
<dbReference type="PATRIC" id="fig|1316928.3.peg.2345"/>
<evidence type="ECO:0000313" key="5">
    <source>
        <dbReference type="EMBL" id="EON32700.1"/>
    </source>
</evidence>
<sequence length="249" mass="27241">MARGIEHSVVRVPKAGELVAAQLRRQVVTGELKAGDPLPSETTLMERFGVSRPTLREAFRILESESIIVVLRGARGGARVLAPSESVAARHMGLLLQYKGVPLADVYRTRTEIEVAALRAWGGRVNDLDVLSGLVVEAADTIDDAPQFAKVDSRIHQAITDLSGTQTLSVLAGMILNVMDEHKSLHLSVHGDDHERDTDELALRAYRRLLKLLTAGDVDGAVAHWRRFLRKIEPLVIADPDTTLVEVLS</sequence>
<proteinExistence type="predicted"/>
<protein>
    <submittedName>
        <fullName evidence="5">Regulatory protein GntR</fullName>
    </submittedName>
</protein>
<accession>R7Y9N2</accession>
<dbReference type="InterPro" id="IPR036390">
    <property type="entry name" value="WH_DNA-bd_sf"/>
</dbReference>
<dbReference type="OrthoDB" id="120836at2"/>
<reference evidence="5 6" key="1">
    <citation type="journal article" date="2013" name="Genome Announc.">
        <title>Draft Genome Sequence of a Benzothiophene-Desulfurizing Bacterium, Gordona terrae Strain C-6.</title>
        <authorList>
            <person name="Wang W."/>
            <person name="Ma T."/>
            <person name="Ren Y."/>
            <person name="Li G."/>
        </authorList>
    </citation>
    <scope>NUCLEOTIDE SEQUENCE [LARGE SCALE GENOMIC DNA]</scope>
    <source>
        <strain evidence="5 6">C-6</strain>
    </source>
</reference>
<keyword evidence="2" id="KW-0238">DNA-binding</keyword>
<dbReference type="Gene3D" id="1.10.10.10">
    <property type="entry name" value="Winged helix-like DNA-binding domain superfamily/Winged helix DNA-binding domain"/>
    <property type="match status" value="1"/>
</dbReference>
<dbReference type="RefSeq" id="WP_010842757.1">
    <property type="nucleotide sequence ID" value="NZ_AQPW01000011.1"/>
</dbReference>
<dbReference type="SUPFAM" id="SSF48008">
    <property type="entry name" value="GntR ligand-binding domain-like"/>
    <property type="match status" value="1"/>
</dbReference>
<dbReference type="Gene3D" id="1.20.120.530">
    <property type="entry name" value="GntR ligand-binding domain-like"/>
    <property type="match status" value="1"/>
</dbReference>
<dbReference type="Proteomes" id="UP000013569">
    <property type="component" value="Unassembled WGS sequence"/>
</dbReference>
<evidence type="ECO:0000313" key="6">
    <source>
        <dbReference type="Proteomes" id="UP000013569"/>
    </source>
</evidence>
<dbReference type="GO" id="GO:0003677">
    <property type="term" value="F:DNA binding"/>
    <property type="evidence" value="ECO:0007669"/>
    <property type="project" value="UniProtKB-KW"/>
</dbReference>
<dbReference type="Pfam" id="PF07729">
    <property type="entry name" value="FCD"/>
    <property type="match status" value="1"/>
</dbReference>
<name>R7Y9N2_9ACTN</name>
<evidence type="ECO:0000256" key="1">
    <source>
        <dbReference type="ARBA" id="ARBA00023015"/>
    </source>
</evidence>
<dbReference type="Pfam" id="PF00392">
    <property type="entry name" value="GntR"/>
    <property type="match status" value="1"/>
</dbReference>
<dbReference type="PANTHER" id="PTHR43537">
    <property type="entry name" value="TRANSCRIPTIONAL REGULATOR, GNTR FAMILY"/>
    <property type="match status" value="1"/>
</dbReference>
<dbReference type="InterPro" id="IPR011711">
    <property type="entry name" value="GntR_C"/>
</dbReference>
<dbReference type="InterPro" id="IPR000524">
    <property type="entry name" value="Tscrpt_reg_HTH_GntR"/>
</dbReference>
<dbReference type="AlphaFoldDB" id="R7Y9N2"/>
<dbReference type="CDD" id="cd07377">
    <property type="entry name" value="WHTH_GntR"/>
    <property type="match status" value="1"/>
</dbReference>
<gene>
    <name evidence="5" type="ORF">GTC6_11686</name>
</gene>
<dbReference type="InterPro" id="IPR008920">
    <property type="entry name" value="TF_FadR/GntR_C"/>
</dbReference>
<keyword evidence="1" id="KW-0805">Transcription regulation</keyword>